<dbReference type="EMBL" id="JAAGMD010000138">
    <property type="protein sequence ID" value="NEA85451.1"/>
    <property type="molecule type" value="Genomic_DNA"/>
</dbReference>
<proteinExistence type="predicted"/>
<reference evidence="2" key="1">
    <citation type="submission" date="2020-01" db="EMBL/GenBank/DDBJ databases">
        <title>Insect and environment-associated Actinomycetes.</title>
        <authorList>
            <person name="Currrie C."/>
            <person name="Chevrette M."/>
            <person name="Carlson C."/>
            <person name="Stubbendieck R."/>
            <person name="Wendt-Pienkowski E."/>
        </authorList>
    </citation>
    <scope>NUCLEOTIDE SEQUENCE</scope>
    <source>
        <strain evidence="2">SID14436</strain>
    </source>
</reference>
<sequence>MTARRGEPFDPDRARAELETRLTGPLPASGPAVAEGEPVTGEWTATRGEGFLIVPLWEGDSLTGVYGPEWNAAEEAAEARLRSLVARLDARWGAHRRVSMRVPLLRPDAPLPELLRALAALDCYGDLTVWGPVPVPPPAGPRWAAVSLNQSDADAPMILVGVVSDRPVTEPEERD</sequence>
<gene>
    <name evidence="2" type="ORF">G3I53_05145</name>
</gene>
<comment type="caution">
    <text evidence="2">The sequence shown here is derived from an EMBL/GenBank/DDBJ whole genome shotgun (WGS) entry which is preliminary data.</text>
</comment>
<feature type="compositionally biased region" description="Basic and acidic residues" evidence="1">
    <location>
        <begin position="1"/>
        <end position="20"/>
    </location>
</feature>
<protein>
    <submittedName>
        <fullName evidence="2">Uncharacterized protein</fullName>
    </submittedName>
</protein>
<dbReference type="AlphaFoldDB" id="A0A6G3QPZ3"/>
<organism evidence="2">
    <name type="scientific">Streptomyces sp. SID14436</name>
    <dbReference type="NCBI Taxonomy" id="2706070"/>
    <lineage>
        <taxon>Bacteria</taxon>
        <taxon>Bacillati</taxon>
        <taxon>Actinomycetota</taxon>
        <taxon>Actinomycetes</taxon>
        <taxon>Kitasatosporales</taxon>
        <taxon>Streptomycetaceae</taxon>
        <taxon>Streptomyces</taxon>
    </lineage>
</organism>
<evidence type="ECO:0000256" key="1">
    <source>
        <dbReference type="SAM" id="MobiDB-lite"/>
    </source>
</evidence>
<name>A0A6G3QPZ3_9ACTN</name>
<feature type="region of interest" description="Disordered" evidence="1">
    <location>
        <begin position="1"/>
        <end position="41"/>
    </location>
</feature>
<dbReference type="RefSeq" id="WP_164337751.1">
    <property type="nucleotide sequence ID" value="NZ_JAAGMD010000138.1"/>
</dbReference>
<accession>A0A6G3QPZ3</accession>
<evidence type="ECO:0000313" key="2">
    <source>
        <dbReference type="EMBL" id="NEA85451.1"/>
    </source>
</evidence>